<dbReference type="AlphaFoldDB" id="A0A382XB41"/>
<reference evidence="1" key="1">
    <citation type="submission" date="2018-05" db="EMBL/GenBank/DDBJ databases">
        <authorList>
            <person name="Lanie J.A."/>
            <person name="Ng W.-L."/>
            <person name="Kazmierczak K.M."/>
            <person name="Andrzejewski T.M."/>
            <person name="Davidsen T.M."/>
            <person name="Wayne K.J."/>
            <person name="Tettelin H."/>
            <person name="Glass J.I."/>
            <person name="Rusch D."/>
            <person name="Podicherti R."/>
            <person name="Tsui H.-C.T."/>
            <person name="Winkler M.E."/>
        </authorList>
    </citation>
    <scope>NUCLEOTIDE SEQUENCE</scope>
</reference>
<accession>A0A382XB41</accession>
<sequence length="85" mass="9578">MVGMKTGTVGTPSSWDAFNDAQGTNFSDRNVREYTDLDLFFNKRGTSKDITKVTNIQAVKRSIRNLVLTNHYEKPFHPEIGSGVR</sequence>
<gene>
    <name evidence="1" type="ORF">METZ01_LOCUS421057</name>
</gene>
<organism evidence="1">
    <name type="scientific">marine metagenome</name>
    <dbReference type="NCBI Taxonomy" id="408172"/>
    <lineage>
        <taxon>unclassified sequences</taxon>
        <taxon>metagenomes</taxon>
        <taxon>ecological metagenomes</taxon>
    </lineage>
</organism>
<dbReference type="EMBL" id="UINC01166315">
    <property type="protein sequence ID" value="SVD68203.1"/>
    <property type="molecule type" value="Genomic_DNA"/>
</dbReference>
<dbReference type="Gene3D" id="3.10.450.40">
    <property type="match status" value="1"/>
</dbReference>
<evidence type="ECO:0000313" key="1">
    <source>
        <dbReference type="EMBL" id="SVD68203.1"/>
    </source>
</evidence>
<proteinExistence type="predicted"/>
<feature type="non-terminal residue" evidence="1">
    <location>
        <position position="85"/>
    </location>
</feature>
<name>A0A382XB41_9ZZZZ</name>
<protein>
    <submittedName>
        <fullName evidence="1">Uncharacterized protein</fullName>
    </submittedName>
</protein>